<protein>
    <submittedName>
        <fullName evidence="1">Uncharacterized protein</fullName>
    </submittedName>
</protein>
<gene>
    <name evidence="1" type="ORF">ASPFODRAFT_326423</name>
</gene>
<organism evidence="1 2">
    <name type="scientific">Aspergillus luchuensis (strain CBS 106.47)</name>
    <dbReference type="NCBI Taxonomy" id="1137211"/>
    <lineage>
        <taxon>Eukaryota</taxon>
        <taxon>Fungi</taxon>
        <taxon>Dikarya</taxon>
        <taxon>Ascomycota</taxon>
        <taxon>Pezizomycotina</taxon>
        <taxon>Eurotiomycetes</taxon>
        <taxon>Eurotiomycetidae</taxon>
        <taxon>Eurotiales</taxon>
        <taxon>Aspergillaceae</taxon>
        <taxon>Aspergillus</taxon>
        <taxon>Aspergillus subgen. Circumdati</taxon>
    </lineage>
</organism>
<name>A0A1M3T6Z5_ASPLC</name>
<dbReference type="Proteomes" id="UP000184063">
    <property type="component" value="Unassembled WGS sequence"/>
</dbReference>
<dbReference type="AlphaFoldDB" id="A0A1M3T6Z5"/>
<accession>A0A1M3T6Z5</accession>
<proteinExistence type="predicted"/>
<reference evidence="2" key="1">
    <citation type="journal article" date="2017" name="Genome Biol.">
        <title>Comparative genomics reveals high biological diversity and specific adaptations in the industrially and medically important fungal genus Aspergillus.</title>
        <authorList>
            <person name="de Vries R.P."/>
            <person name="Riley R."/>
            <person name="Wiebenga A."/>
            <person name="Aguilar-Osorio G."/>
            <person name="Amillis S."/>
            <person name="Uchima C.A."/>
            <person name="Anderluh G."/>
            <person name="Asadollahi M."/>
            <person name="Askin M."/>
            <person name="Barry K."/>
            <person name="Battaglia E."/>
            <person name="Bayram O."/>
            <person name="Benocci T."/>
            <person name="Braus-Stromeyer S.A."/>
            <person name="Caldana C."/>
            <person name="Canovas D."/>
            <person name="Cerqueira G.C."/>
            <person name="Chen F."/>
            <person name="Chen W."/>
            <person name="Choi C."/>
            <person name="Clum A."/>
            <person name="Dos Santos R.A."/>
            <person name="Damasio A.R."/>
            <person name="Diallinas G."/>
            <person name="Emri T."/>
            <person name="Fekete E."/>
            <person name="Flipphi M."/>
            <person name="Freyberg S."/>
            <person name="Gallo A."/>
            <person name="Gournas C."/>
            <person name="Habgood R."/>
            <person name="Hainaut M."/>
            <person name="Harispe M.L."/>
            <person name="Henrissat B."/>
            <person name="Hilden K.S."/>
            <person name="Hope R."/>
            <person name="Hossain A."/>
            <person name="Karabika E."/>
            <person name="Karaffa L."/>
            <person name="Karanyi Z."/>
            <person name="Krasevec N."/>
            <person name="Kuo A."/>
            <person name="Kusch H."/>
            <person name="LaButti K."/>
            <person name="Lagendijk E.L."/>
            <person name="Lapidus A."/>
            <person name="Levasseur A."/>
            <person name="Lindquist E."/>
            <person name="Lipzen A."/>
            <person name="Logrieco A.F."/>
            <person name="MacCabe A."/>
            <person name="Maekelae M.R."/>
            <person name="Malavazi I."/>
            <person name="Melin P."/>
            <person name="Meyer V."/>
            <person name="Mielnichuk N."/>
            <person name="Miskei M."/>
            <person name="Molnar A.P."/>
            <person name="Mule G."/>
            <person name="Ngan C.Y."/>
            <person name="Orejas M."/>
            <person name="Orosz E."/>
            <person name="Ouedraogo J.P."/>
            <person name="Overkamp K.M."/>
            <person name="Park H.-S."/>
            <person name="Perrone G."/>
            <person name="Piumi F."/>
            <person name="Punt P.J."/>
            <person name="Ram A.F."/>
            <person name="Ramon A."/>
            <person name="Rauscher S."/>
            <person name="Record E."/>
            <person name="Riano-Pachon D.M."/>
            <person name="Robert V."/>
            <person name="Roehrig J."/>
            <person name="Ruller R."/>
            <person name="Salamov A."/>
            <person name="Salih N.S."/>
            <person name="Samson R.A."/>
            <person name="Sandor E."/>
            <person name="Sanguinetti M."/>
            <person name="Schuetze T."/>
            <person name="Sepcic K."/>
            <person name="Shelest E."/>
            <person name="Sherlock G."/>
            <person name="Sophianopoulou V."/>
            <person name="Squina F.M."/>
            <person name="Sun H."/>
            <person name="Susca A."/>
            <person name="Todd R.B."/>
            <person name="Tsang A."/>
            <person name="Unkles S.E."/>
            <person name="van de Wiele N."/>
            <person name="van Rossen-Uffink D."/>
            <person name="Oliveira J.V."/>
            <person name="Vesth T.C."/>
            <person name="Visser J."/>
            <person name="Yu J.-H."/>
            <person name="Zhou M."/>
            <person name="Andersen M.R."/>
            <person name="Archer D.B."/>
            <person name="Baker S.E."/>
            <person name="Benoit I."/>
            <person name="Brakhage A.A."/>
            <person name="Braus G.H."/>
            <person name="Fischer R."/>
            <person name="Frisvad J.C."/>
            <person name="Goldman G.H."/>
            <person name="Houbraken J."/>
            <person name="Oakley B."/>
            <person name="Pocsi I."/>
            <person name="Scazzocchio C."/>
            <person name="Seiboth B."/>
            <person name="vanKuyk P.A."/>
            <person name="Wortman J."/>
            <person name="Dyer P.S."/>
            <person name="Grigoriev I.V."/>
        </authorList>
    </citation>
    <scope>NUCLEOTIDE SEQUENCE [LARGE SCALE GENOMIC DNA]</scope>
    <source>
        <strain evidence="2">CBS 106.47</strain>
    </source>
</reference>
<evidence type="ECO:0000313" key="2">
    <source>
        <dbReference type="Proteomes" id="UP000184063"/>
    </source>
</evidence>
<dbReference type="EMBL" id="KV878247">
    <property type="protein sequence ID" value="OJZ82534.1"/>
    <property type="molecule type" value="Genomic_DNA"/>
</dbReference>
<evidence type="ECO:0000313" key="1">
    <source>
        <dbReference type="EMBL" id="OJZ82534.1"/>
    </source>
</evidence>
<sequence>MTCLNRYDHSRDSLLMVNNFHDQIARPIIDIARNMGAHNGIFCQCAATKPQDSWGISTTNLRP</sequence>
<dbReference type="VEuPathDB" id="FungiDB:ASPFODRAFT_326423"/>